<dbReference type="InterPro" id="IPR036942">
    <property type="entry name" value="Beta-barrel_TonB_sf"/>
</dbReference>
<dbReference type="AlphaFoldDB" id="A0A1C3JLG5"/>
<keyword evidence="9 10" id="KW-0998">Cell outer membrane</keyword>
<dbReference type="Pfam" id="PF00593">
    <property type="entry name" value="TonB_dep_Rec_b-barrel"/>
    <property type="match status" value="1"/>
</dbReference>
<dbReference type="PANTHER" id="PTHR30069">
    <property type="entry name" value="TONB-DEPENDENT OUTER MEMBRANE RECEPTOR"/>
    <property type="match status" value="1"/>
</dbReference>
<evidence type="ECO:0000256" key="5">
    <source>
        <dbReference type="ARBA" id="ARBA00022692"/>
    </source>
</evidence>
<name>A0A1C3JLG5_9GAMM</name>
<evidence type="ECO:0000313" key="16">
    <source>
        <dbReference type="EMBL" id="SBT16001.1"/>
    </source>
</evidence>
<feature type="chain" id="PRO_5008676876" evidence="13">
    <location>
        <begin position="20"/>
        <end position="717"/>
    </location>
</feature>
<evidence type="ECO:0000256" key="6">
    <source>
        <dbReference type="ARBA" id="ARBA00022729"/>
    </source>
</evidence>
<evidence type="ECO:0000256" key="8">
    <source>
        <dbReference type="ARBA" id="ARBA00023136"/>
    </source>
</evidence>
<dbReference type="RefSeq" id="WP_067030098.1">
    <property type="nucleotide sequence ID" value="NZ_FLRA01000001.1"/>
</dbReference>
<dbReference type="InterPro" id="IPR010917">
    <property type="entry name" value="TonB_rcpt_CS"/>
</dbReference>
<gene>
    <name evidence="16" type="primary">tdhA</name>
    <name evidence="16" type="ORF">MGA5115_00075</name>
    <name evidence="17" type="ORF">MGA5116_01636</name>
</gene>
<evidence type="ECO:0000256" key="4">
    <source>
        <dbReference type="ARBA" id="ARBA00022452"/>
    </source>
</evidence>
<keyword evidence="18" id="KW-1185">Reference proteome</keyword>
<evidence type="ECO:0000259" key="14">
    <source>
        <dbReference type="Pfam" id="PF00593"/>
    </source>
</evidence>
<comment type="similarity">
    <text evidence="2 10 12">Belongs to the TonB-dependent receptor family.</text>
</comment>
<dbReference type="InterPro" id="IPR037066">
    <property type="entry name" value="Plug_dom_sf"/>
</dbReference>
<evidence type="ECO:0000256" key="7">
    <source>
        <dbReference type="ARBA" id="ARBA00023077"/>
    </source>
</evidence>
<evidence type="ECO:0000259" key="15">
    <source>
        <dbReference type="Pfam" id="PF07715"/>
    </source>
</evidence>
<evidence type="ECO:0000256" key="11">
    <source>
        <dbReference type="PROSITE-ProRule" id="PRU10144"/>
    </source>
</evidence>
<reference evidence="16 19" key="2">
    <citation type="submission" date="2016-06" db="EMBL/GenBank/DDBJ databases">
        <authorList>
            <person name="Kjaerup R.B."/>
            <person name="Dalgaard T.S."/>
            <person name="Juul-Madsen H.R."/>
        </authorList>
    </citation>
    <scope>NUCLEOTIDE SEQUENCE [LARGE SCALE GENOMIC DNA]</scope>
    <source>
        <strain evidence="16 19">CECT 5115</strain>
    </source>
</reference>
<dbReference type="Pfam" id="PF07715">
    <property type="entry name" value="Plug"/>
    <property type="match status" value="1"/>
</dbReference>
<keyword evidence="5 10" id="KW-0812">Transmembrane</keyword>
<keyword evidence="16" id="KW-0675">Receptor</keyword>
<dbReference type="Proteomes" id="UP000092871">
    <property type="component" value="Unassembled WGS sequence"/>
</dbReference>
<evidence type="ECO:0000256" key="1">
    <source>
        <dbReference type="ARBA" id="ARBA00004571"/>
    </source>
</evidence>
<dbReference type="Proteomes" id="UP000092840">
    <property type="component" value="Unassembled WGS sequence"/>
</dbReference>
<dbReference type="GO" id="GO:0015344">
    <property type="term" value="F:siderophore uptake transmembrane transporter activity"/>
    <property type="evidence" value="ECO:0007669"/>
    <property type="project" value="TreeGrafter"/>
</dbReference>
<evidence type="ECO:0000256" key="13">
    <source>
        <dbReference type="SAM" id="SignalP"/>
    </source>
</evidence>
<dbReference type="SUPFAM" id="SSF56935">
    <property type="entry name" value="Porins"/>
    <property type="match status" value="1"/>
</dbReference>
<feature type="signal peptide" evidence="13">
    <location>
        <begin position="1"/>
        <end position="19"/>
    </location>
</feature>
<keyword evidence="7 12" id="KW-0798">TonB box</keyword>
<evidence type="ECO:0000313" key="17">
    <source>
        <dbReference type="EMBL" id="SBT21049.1"/>
    </source>
</evidence>
<keyword evidence="3 10" id="KW-0813">Transport</keyword>
<dbReference type="GO" id="GO:0044718">
    <property type="term" value="P:siderophore transmembrane transport"/>
    <property type="evidence" value="ECO:0007669"/>
    <property type="project" value="TreeGrafter"/>
</dbReference>
<dbReference type="Gene3D" id="2.170.130.10">
    <property type="entry name" value="TonB-dependent receptor, plug domain"/>
    <property type="match status" value="1"/>
</dbReference>
<keyword evidence="8 10" id="KW-0472">Membrane</keyword>
<reference evidence="17 18" key="1">
    <citation type="submission" date="2016-06" db="EMBL/GenBank/DDBJ databases">
        <authorList>
            <person name="Rodrigo-Torres L."/>
            <person name="Arahal D.R."/>
        </authorList>
    </citation>
    <scope>NUCLEOTIDE SEQUENCE [LARGE SCALE GENOMIC DNA]</scope>
    <source>
        <strain evidence="17 18">CECT 5116</strain>
    </source>
</reference>
<feature type="short sequence motif" description="TonB C-terminal box" evidence="11">
    <location>
        <begin position="700"/>
        <end position="717"/>
    </location>
</feature>
<comment type="subcellular location">
    <subcellularLocation>
        <location evidence="1 10">Cell outer membrane</location>
        <topology evidence="1 10">Multi-pass membrane protein</topology>
    </subcellularLocation>
</comment>
<evidence type="ECO:0000256" key="3">
    <source>
        <dbReference type="ARBA" id="ARBA00022448"/>
    </source>
</evidence>
<protein>
    <submittedName>
        <fullName evidence="16">TonB-dependent heme receptor A</fullName>
    </submittedName>
</protein>
<keyword evidence="6 13" id="KW-0732">Signal</keyword>
<dbReference type="EMBL" id="FLRA01000001">
    <property type="protein sequence ID" value="SBT16001.1"/>
    <property type="molecule type" value="Genomic_DNA"/>
</dbReference>
<accession>A0A1C3JLG5</accession>
<dbReference type="InterPro" id="IPR012910">
    <property type="entry name" value="Plug_dom"/>
</dbReference>
<organism evidence="16 19">
    <name type="scientific">Marinomonas gallaica</name>
    <dbReference type="NCBI Taxonomy" id="1806667"/>
    <lineage>
        <taxon>Bacteria</taxon>
        <taxon>Pseudomonadati</taxon>
        <taxon>Pseudomonadota</taxon>
        <taxon>Gammaproteobacteria</taxon>
        <taxon>Oceanospirillales</taxon>
        <taxon>Oceanospirillaceae</taxon>
        <taxon>Marinomonas</taxon>
    </lineage>
</organism>
<keyword evidence="4 10" id="KW-1134">Transmembrane beta strand</keyword>
<dbReference type="InterPro" id="IPR000531">
    <property type="entry name" value="Beta-barrel_TonB"/>
</dbReference>
<evidence type="ECO:0000256" key="2">
    <source>
        <dbReference type="ARBA" id="ARBA00009810"/>
    </source>
</evidence>
<dbReference type="GO" id="GO:0009279">
    <property type="term" value="C:cell outer membrane"/>
    <property type="evidence" value="ECO:0007669"/>
    <property type="project" value="UniProtKB-SubCell"/>
</dbReference>
<dbReference type="Gene3D" id="2.40.170.20">
    <property type="entry name" value="TonB-dependent receptor, beta-barrel domain"/>
    <property type="match status" value="1"/>
</dbReference>
<dbReference type="EMBL" id="FLRB01000011">
    <property type="protein sequence ID" value="SBT21049.1"/>
    <property type="molecule type" value="Genomic_DNA"/>
</dbReference>
<dbReference type="InterPro" id="IPR039426">
    <property type="entry name" value="TonB-dep_rcpt-like"/>
</dbReference>
<proteinExistence type="inferred from homology"/>
<evidence type="ECO:0000313" key="19">
    <source>
        <dbReference type="Proteomes" id="UP000092871"/>
    </source>
</evidence>
<dbReference type="CDD" id="cd01347">
    <property type="entry name" value="ligand_gated_channel"/>
    <property type="match status" value="1"/>
</dbReference>
<evidence type="ECO:0000313" key="18">
    <source>
        <dbReference type="Proteomes" id="UP000092840"/>
    </source>
</evidence>
<evidence type="ECO:0000256" key="12">
    <source>
        <dbReference type="RuleBase" id="RU003357"/>
    </source>
</evidence>
<evidence type="ECO:0000256" key="9">
    <source>
        <dbReference type="ARBA" id="ARBA00023237"/>
    </source>
</evidence>
<dbReference type="PROSITE" id="PS01156">
    <property type="entry name" value="TONB_DEPENDENT_REC_2"/>
    <property type="match status" value="1"/>
</dbReference>
<feature type="domain" description="TonB-dependent receptor plug" evidence="15">
    <location>
        <begin position="51"/>
        <end position="153"/>
    </location>
</feature>
<dbReference type="PANTHER" id="PTHR30069:SF41">
    <property type="entry name" value="HEME_HEMOPEXIN UTILIZATION PROTEIN C"/>
    <property type="match status" value="1"/>
</dbReference>
<dbReference type="PROSITE" id="PS52016">
    <property type="entry name" value="TONB_DEPENDENT_REC_3"/>
    <property type="match status" value="1"/>
</dbReference>
<sequence length="717" mass="78341">MKRSLVAIAVALASGTIYADEKLDTLIVESKTNTEIQTTAAPRVTSVEGARTITADDIQARQASTLAEALAGDASVIVDEVNGARGSSITIRGQSGNNVSVRVEGAPNNRSQIMHKPSNDRDTIWLNMDMYQSVTVIPGAAGTTYGNGSTGGIVLLETKDPENIIRDGRDWGANLRYRHETNGQSDGISADVARRFSDKFSANATISARDTDNYENGNGITEADTGAEDLSYLIKGVATPNEATRIEASFMENNKKFDETSTSGSGEITYPNKKLKDQTLATEYAYNPASNDLVDFKARISRAKSDLKSDQGTGDWRNTGGVTTTYAEIENTSVFFPTSNTTHSVRYGADYTFDDIRLAYTDEQGNPNEAERTSIGAYASDTIEIGDNLQLSGSLRYDTFEAKMRDDDFESEDSFNSKVSALWKPFENTAARGLGLTALVGTGYRSPAIYEVYGKGFLQDVFRGNDANGDGIYETGNASGCMIGHGSWCTIPNTDLTGETSLNTELGVVFERANVFTASDHLTSKVNYIHNDLKDQLYNSDLGTWYNEVDDINHPVKQYINNDEAAVYGWELSASYNSDVLFANFSMQDMAGYSVEDDGSKSQNNNLVPRSVSTTLGTYFDDQKGRVGIDMQHRKGRRYESQGRGGASRTEYKGYTVYGLFTSYAFTENFNVQARIGNITDKAYSKGSYSTNLSNGETTEPSLNTGRNIKLGLNYRF</sequence>
<feature type="domain" description="TonB-dependent receptor-like beta-barrel" evidence="14">
    <location>
        <begin position="244"/>
        <end position="679"/>
    </location>
</feature>
<evidence type="ECO:0000256" key="10">
    <source>
        <dbReference type="PROSITE-ProRule" id="PRU01360"/>
    </source>
</evidence>